<proteinExistence type="predicted"/>
<evidence type="ECO:0000313" key="2">
    <source>
        <dbReference type="EMBL" id="KAH7029849.1"/>
    </source>
</evidence>
<dbReference type="RefSeq" id="XP_046012137.1">
    <property type="nucleotide sequence ID" value="XM_046151278.1"/>
</dbReference>
<keyword evidence="3" id="KW-1185">Reference proteome</keyword>
<dbReference type="EMBL" id="JAGTJQ010000006">
    <property type="protein sequence ID" value="KAH7029849.1"/>
    <property type="molecule type" value="Genomic_DNA"/>
</dbReference>
<comment type="caution">
    <text evidence="2">The sequence shown here is derived from an EMBL/GenBank/DDBJ whole genome shotgun (WGS) entry which is preliminary data.</text>
</comment>
<dbReference type="OrthoDB" id="2985014at2759"/>
<dbReference type="PANTHER" id="PTHR37012">
    <property type="entry name" value="B-ZIP TRANSCRIPTION FACTOR (EUROFUNG)-RELATED"/>
    <property type="match status" value="1"/>
</dbReference>
<dbReference type="PANTHER" id="PTHR37012:SF2">
    <property type="entry name" value="BZIP DOMAIN-CONTAINING PROTEIN-RELATED"/>
    <property type="match status" value="1"/>
</dbReference>
<protein>
    <recommendedName>
        <fullName evidence="4">BZIP domain-containing protein</fullName>
    </recommendedName>
</protein>
<dbReference type="AlphaFoldDB" id="A0A9P8Y3H7"/>
<dbReference type="SUPFAM" id="SSF57959">
    <property type="entry name" value="Leucine zipper domain"/>
    <property type="match status" value="1"/>
</dbReference>
<organism evidence="2 3">
    <name type="scientific">Microdochium trichocladiopsis</name>
    <dbReference type="NCBI Taxonomy" id="1682393"/>
    <lineage>
        <taxon>Eukaryota</taxon>
        <taxon>Fungi</taxon>
        <taxon>Dikarya</taxon>
        <taxon>Ascomycota</taxon>
        <taxon>Pezizomycotina</taxon>
        <taxon>Sordariomycetes</taxon>
        <taxon>Xylariomycetidae</taxon>
        <taxon>Xylariales</taxon>
        <taxon>Microdochiaceae</taxon>
        <taxon>Microdochium</taxon>
    </lineage>
</organism>
<sequence>MSTKDLELERKRARDRRSQQAMRDRNKWTIESLNQQVSSLAAALDEQTQKACQLGERVKILEGENARLRAQSAAAAASATATSLTPQISTKCHEPYELPPFDTSPTCLADEIVQALIATERRSCLATAKNKAKQMALKPNLAALVYKDHKTDDEISNIVGGIIRCYTEIETLPTKVAVFYCMSISFKVGPCVAHGAERTKWLVCLDARTWENLPAWLRPVSCQLQTPHAGWIDRIPWPRAREWLIRHPDITLDVFAVSYSSCLSILWDHDPEHVLIKVDGRAGDGGAPQAVVINPIFEQHLRQLKHWTVGEPFRSRFKELADLIEQDRQDWDR</sequence>
<dbReference type="Proteomes" id="UP000756346">
    <property type="component" value="Unassembled WGS sequence"/>
</dbReference>
<dbReference type="InterPro" id="IPR021833">
    <property type="entry name" value="DUF3425"/>
</dbReference>
<gene>
    <name evidence="2" type="ORF">B0I36DRAFT_270526</name>
</gene>
<dbReference type="GeneID" id="70180824"/>
<dbReference type="CDD" id="cd14688">
    <property type="entry name" value="bZIP_YAP"/>
    <property type="match status" value="1"/>
</dbReference>
<evidence type="ECO:0008006" key="4">
    <source>
        <dbReference type="Google" id="ProtNLM"/>
    </source>
</evidence>
<accession>A0A9P8Y3H7</accession>
<dbReference type="GO" id="GO:0003700">
    <property type="term" value="F:DNA-binding transcription factor activity"/>
    <property type="evidence" value="ECO:0007669"/>
    <property type="project" value="InterPro"/>
</dbReference>
<dbReference type="InterPro" id="IPR046347">
    <property type="entry name" value="bZIP_sf"/>
</dbReference>
<reference evidence="2" key="1">
    <citation type="journal article" date="2021" name="Nat. Commun.">
        <title>Genetic determinants of endophytism in the Arabidopsis root mycobiome.</title>
        <authorList>
            <person name="Mesny F."/>
            <person name="Miyauchi S."/>
            <person name="Thiergart T."/>
            <person name="Pickel B."/>
            <person name="Atanasova L."/>
            <person name="Karlsson M."/>
            <person name="Huettel B."/>
            <person name="Barry K.W."/>
            <person name="Haridas S."/>
            <person name="Chen C."/>
            <person name="Bauer D."/>
            <person name="Andreopoulos W."/>
            <person name="Pangilinan J."/>
            <person name="LaButti K."/>
            <person name="Riley R."/>
            <person name="Lipzen A."/>
            <person name="Clum A."/>
            <person name="Drula E."/>
            <person name="Henrissat B."/>
            <person name="Kohler A."/>
            <person name="Grigoriev I.V."/>
            <person name="Martin F.M."/>
            <person name="Hacquard S."/>
        </authorList>
    </citation>
    <scope>NUCLEOTIDE SEQUENCE</scope>
    <source>
        <strain evidence="2">MPI-CAGE-CH-0230</strain>
    </source>
</reference>
<evidence type="ECO:0000256" key="1">
    <source>
        <dbReference type="SAM" id="MobiDB-lite"/>
    </source>
</evidence>
<dbReference type="Pfam" id="PF11905">
    <property type="entry name" value="DUF3425"/>
    <property type="match status" value="1"/>
</dbReference>
<feature type="region of interest" description="Disordered" evidence="1">
    <location>
        <begin position="1"/>
        <end position="23"/>
    </location>
</feature>
<name>A0A9P8Y3H7_9PEZI</name>
<evidence type="ECO:0000313" key="3">
    <source>
        <dbReference type="Proteomes" id="UP000756346"/>
    </source>
</evidence>